<dbReference type="Gene3D" id="1.10.10.10">
    <property type="entry name" value="Winged helix-like DNA-binding domain superfamily/Winged helix DNA-binding domain"/>
    <property type="match status" value="1"/>
</dbReference>
<dbReference type="InterPro" id="IPR000835">
    <property type="entry name" value="HTH_MarR-typ"/>
</dbReference>
<organism evidence="3 4">
    <name type="scientific">Isoptericola cucumis</name>
    <dbReference type="NCBI Taxonomy" id="1776856"/>
    <lineage>
        <taxon>Bacteria</taxon>
        <taxon>Bacillati</taxon>
        <taxon>Actinomycetota</taxon>
        <taxon>Actinomycetes</taxon>
        <taxon>Micrococcales</taxon>
        <taxon>Promicromonosporaceae</taxon>
        <taxon>Isoptericola</taxon>
    </lineage>
</organism>
<dbReference type="RefSeq" id="WP_188524016.1">
    <property type="nucleotide sequence ID" value="NZ_BMDG01000008.1"/>
</dbReference>
<protein>
    <submittedName>
        <fullName evidence="3">MarR family transcriptional regulator</fullName>
    </submittedName>
</protein>
<reference evidence="4" key="1">
    <citation type="journal article" date="2019" name="Int. J. Syst. Evol. Microbiol.">
        <title>The Global Catalogue of Microorganisms (GCM) 10K type strain sequencing project: providing services to taxonomists for standard genome sequencing and annotation.</title>
        <authorList>
            <consortium name="The Broad Institute Genomics Platform"/>
            <consortium name="The Broad Institute Genome Sequencing Center for Infectious Disease"/>
            <person name="Wu L."/>
            <person name="Ma J."/>
        </authorList>
    </citation>
    <scope>NUCLEOTIDE SEQUENCE [LARGE SCALE GENOMIC DNA]</scope>
    <source>
        <strain evidence="4">CCM 8653</strain>
    </source>
</reference>
<dbReference type="Pfam" id="PF12802">
    <property type="entry name" value="MarR_2"/>
    <property type="match status" value="1"/>
</dbReference>
<dbReference type="PANTHER" id="PTHR33164:SF87">
    <property type="entry name" value="MULTIPLE ANTIBIOTIC RESISTANCE PROTEIN MARR"/>
    <property type="match status" value="1"/>
</dbReference>
<dbReference type="PROSITE" id="PS50995">
    <property type="entry name" value="HTH_MARR_2"/>
    <property type="match status" value="1"/>
</dbReference>
<dbReference type="InterPro" id="IPR039422">
    <property type="entry name" value="MarR/SlyA-like"/>
</dbReference>
<evidence type="ECO:0000313" key="3">
    <source>
        <dbReference type="EMBL" id="GGI09136.1"/>
    </source>
</evidence>
<evidence type="ECO:0000256" key="1">
    <source>
        <dbReference type="SAM" id="MobiDB-lite"/>
    </source>
</evidence>
<name>A0ABQ2B734_9MICO</name>
<evidence type="ECO:0000313" key="4">
    <source>
        <dbReference type="Proteomes" id="UP000632535"/>
    </source>
</evidence>
<dbReference type="Proteomes" id="UP000632535">
    <property type="component" value="Unassembled WGS sequence"/>
</dbReference>
<dbReference type="PANTHER" id="PTHR33164">
    <property type="entry name" value="TRANSCRIPTIONAL REGULATOR, MARR FAMILY"/>
    <property type="match status" value="1"/>
</dbReference>
<feature type="region of interest" description="Disordered" evidence="1">
    <location>
        <begin position="158"/>
        <end position="178"/>
    </location>
</feature>
<dbReference type="SMART" id="SM00347">
    <property type="entry name" value="HTH_MARR"/>
    <property type="match status" value="1"/>
</dbReference>
<dbReference type="SUPFAM" id="SSF46785">
    <property type="entry name" value="Winged helix' DNA-binding domain"/>
    <property type="match status" value="1"/>
</dbReference>
<accession>A0ABQ2B734</accession>
<dbReference type="InterPro" id="IPR036388">
    <property type="entry name" value="WH-like_DNA-bd_sf"/>
</dbReference>
<dbReference type="InterPro" id="IPR036390">
    <property type="entry name" value="WH_DNA-bd_sf"/>
</dbReference>
<sequence>MGPTSRATPYWYEDRDVVGMLEALRTFRRADQDMRARLSAGMHMNVTDLQALRFVIAAENAGEVATPRGLATHLHISTASTTKLLDRLTGSGHLAREPHPSDRRSLVVVATDHAHEEVRERLARMHERMAEIAREVPVDARPAVEDFLVRMAAHLDTEGDVPPLRPAPRRPAAPTTSG</sequence>
<feature type="domain" description="HTH marR-type" evidence="2">
    <location>
        <begin position="20"/>
        <end position="153"/>
    </location>
</feature>
<dbReference type="EMBL" id="BMDG01000008">
    <property type="protein sequence ID" value="GGI09136.1"/>
    <property type="molecule type" value="Genomic_DNA"/>
</dbReference>
<keyword evidence="4" id="KW-1185">Reference proteome</keyword>
<proteinExistence type="predicted"/>
<comment type="caution">
    <text evidence="3">The sequence shown here is derived from an EMBL/GenBank/DDBJ whole genome shotgun (WGS) entry which is preliminary data.</text>
</comment>
<evidence type="ECO:0000259" key="2">
    <source>
        <dbReference type="PROSITE" id="PS50995"/>
    </source>
</evidence>
<gene>
    <name evidence="3" type="ORF">GCM10007368_24660</name>
</gene>